<sequence>MLDKLPDELFSRVSEFLTQRDKISLSYVSKAVYDKILSSIYQNLYLNERPYYPTDLDPLLGSSKWSYLAYSLDRDLKTKNLLCMEKFKILIESLDNNKIKLAPLIRNIHCNWNLDDTLMKQFINLLILYCNNLQSFDNYIKDYITYSLIEKKTTLKTLTLTPPSKLPDVSMATEQYYNKLYKMIEPLDWNRIETLTIHVNACTFFEKRDKPLKIKSLCLNLRPDTHNTQPIDFINPTHYYDIFDIDALEELEILSWYNNNDSDLDLYEMWQLNDFLRFKNIKELILSSLFAKEPFITKCIKNFNNLETLKLDYMFDAPMSKTFLDTMGMSACKDKIKYIDIKFEPLDTALLFIEQDEISEFKINVVCKCDDCNETLHNVILKKYFPSQDSFTISDFSDVEDKNFLLQMFKLYPIIPYCHILGEYPPIAFNAASLSEHAKKVNSLLKYNPSDNTSISEEDIIKLYHAHTHSLKKTFDYFLQKFSNLQYLVLNDMPTKIIRVDEHQRCNVPIFHHFNYKSNQIYELVNAESLFS</sequence>
<evidence type="ECO:0000313" key="2">
    <source>
        <dbReference type="EMBL" id="CCE61248.1"/>
    </source>
</evidence>
<dbReference type="HOGENOM" id="CLU_020929_1_0_1"/>
<evidence type="ECO:0000313" key="3">
    <source>
        <dbReference type="Proteomes" id="UP000005666"/>
    </source>
</evidence>
<dbReference type="GO" id="GO:0019005">
    <property type="term" value="C:SCF ubiquitin ligase complex"/>
    <property type="evidence" value="ECO:0007669"/>
    <property type="project" value="EnsemblFungi"/>
</dbReference>
<protein>
    <recommendedName>
        <fullName evidence="1">F-box domain-containing protein</fullName>
    </recommendedName>
</protein>
<keyword evidence="3" id="KW-1185">Reference proteome</keyword>
<dbReference type="KEGG" id="tpf:TPHA_0A01650"/>
<accession>G8BMX0</accession>
<dbReference type="GO" id="GO:0031146">
    <property type="term" value="P:SCF-dependent proteasomal ubiquitin-dependent protein catabolic process"/>
    <property type="evidence" value="ECO:0007669"/>
    <property type="project" value="EnsemblFungi"/>
</dbReference>
<evidence type="ECO:0000259" key="1">
    <source>
        <dbReference type="PROSITE" id="PS50181"/>
    </source>
</evidence>
<dbReference type="Proteomes" id="UP000005666">
    <property type="component" value="Chromosome 1"/>
</dbReference>
<dbReference type="GO" id="GO:0031625">
    <property type="term" value="F:ubiquitin protein ligase binding"/>
    <property type="evidence" value="ECO:0007669"/>
    <property type="project" value="EnsemblFungi"/>
</dbReference>
<dbReference type="PROSITE" id="PS50181">
    <property type="entry name" value="FBOX"/>
    <property type="match status" value="1"/>
</dbReference>
<proteinExistence type="predicted"/>
<gene>
    <name evidence="2" type="primary">TPHA0A01650</name>
    <name evidence="2" type="ordered locus">TPHA_0A01650</name>
</gene>
<dbReference type="RefSeq" id="XP_003683682.1">
    <property type="nucleotide sequence ID" value="XM_003683634.1"/>
</dbReference>
<name>G8BMX0_TETPH</name>
<feature type="domain" description="F-box" evidence="1">
    <location>
        <begin position="1"/>
        <end position="44"/>
    </location>
</feature>
<dbReference type="AlphaFoldDB" id="G8BMX0"/>
<dbReference type="GeneID" id="11532405"/>
<dbReference type="eggNOG" id="ENOG502QTK4">
    <property type="taxonomic scope" value="Eukaryota"/>
</dbReference>
<dbReference type="OMA" id="DEHQRCN"/>
<dbReference type="EMBL" id="HE612856">
    <property type="protein sequence ID" value="CCE61248.1"/>
    <property type="molecule type" value="Genomic_DNA"/>
</dbReference>
<reference evidence="2 3" key="1">
    <citation type="journal article" date="2011" name="Proc. Natl. Acad. Sci. U.S.A.">
        <title>Evolutionary erosion of yeast sex chromosomes by mating-type switching accidents.</title>
        <authorList>
            <person name="Gordon J.L."/>
            <person name="Armisen D."/>
            <person name="Proux-Wera E."/>
            <person name="Oheigeartaigh S.S."/>
            <person name="Byrne K.P."/>
            <person name="Wolfe K.H."/>
        </authorList>
    </citation>
    <scope>NUCLEOTIDE SEQUENCE [LARGE SCALE GENOMIC DNA]</scope>
    <source>
        <strain evidence="3">ATCC 24235 / CBS 4417 / NBRC 1672 / NRRL Y-8282 / UCD 70-5</strain>
    </source>
</reference>
<dbReference type="OrthoDB" id="4060589at2759"/>
<dbReference type="InterPro" id="IPR001810">
    <property type="entry name" value="F-box_dom"/>
</dbReference>
<organism evidence="2 3">
    <name type="scientific">Tetrapisispora phaffii (strain ATCC 24235 / CBS 4417 / NBRC 1672 / NRRL Y-8282 / UCD 70-5)</name>
    <name type="common">Yeast</name>
    <name type="synonym">Fabospora phaffii</name>
    <dbReference type="NCBI Taxonomy" id="1071381"/>
    <lineage>
        <taxon>Eukaryota</taxon>
        <taxon>Fungi</taxon>
        <taxon>Dikarya</taxon>
        <taxon>Ascomycota</taxon>
        <taxon>Saccharomycotina</taxon>
        <taxon>Saccharomycetes</taxon>
        <taxon>Saccharomycetales</taxon>
        <taxon>Saccharomycetaceae</taxon>
        <taxon>Tetrapisispora</taxon>
    </lineage>
</organism>